<evidence type="ECO:0000313" key="3">
    <source>
        <dbReference type="Proteomes" id="UP001189429"/>
    </source>
</evidence>
<name>A0ABN9V9F7_9DINO</name>
<feature type="compositionally biased region" description="Basic and acidic residues" evidence="1">
    <location>
        <begin position="84"/>
        <end position="101"/>
    </location>
</feature>
<dbReference type="EMBL" id="CAUYUJ010016751">
    <property type="protein sequence ID" value="CAK0868483.1"/>
    <property type="molecule type" value="Genomic_DNA"/>
</dbReference>
<reference evidence="2" key="1">
    <citation type="submission" date="2023-10" db="EMBL/GenBank/DDBJ databases">
        <authorList>
            <person name="Chen Y."/>
            <person name="Shah S."/>
            <person name="Dougan E. K."/>
            <person name="Thang M."/>
            <person name="Chan C."/>
        </authorList>
    </citation>
    <scope>NUCLEOTIDE SEQUENCE [LARGE SCALE GENOMIC DNA]</scope>
</reference>
<accession>A0ABN9V9F7</accession>
<dbReference type="Proteomes" id="UP001189429">
    <property type="component" value="Unassembled WGS sequence"/>
</dbReference>
<feature type="region of interest" description="Disordered" evidence="1">
    <location>
        <begin position="22"/>
        <end position="108"/>
    </location>
</feature>
<proteinExistence type="predicted"/>
<organism evidence="2 3">
    <name type="scientific">Prorocentrum cordatum</name>
    <dbReference type="NCBI Taxonomy" id="2364126"/>
    <lineage>
        <taxon>Eukaryota</taxon>
        <taxon>Sar</taxon>
        <taxon>Alveolata</taxon>
        <taxon>Dinophyceae</taxon>
        <taxon>Prorocentrales</taxon>
        <taxon>Prorocentraceae</taxon>
        <taxon>Prorocentrum</taxon>
    </lineage>
</organism>
<protein>
    <submittedName>
        <fullName evidence="2">Uncharacterized protein</fullName>
    </submittedName>
</protein>
<sequence>MPITRAAPGAHGSAVAAEALRSATIGASGGPRRRAGAARAARTDMGTRTGGELATARGTAGAAPSAGAGRSSGAGRGSGEDGSDGGRHGEGSDRQPRERPRLASGGDIDLEGVGLDIVHRRRPRRATGVPCFSETLASCDVERECGRAGGRHASPTWWGWIRFSSLHENASWLLQAATGTGKADGAYEYTTDLDIMNLCHRKGLSN</sequence>
<gene>
    <name evidence="2" type="ORF">PCOR1329_LOCUS55135</name>
</gene>
<evidence type="ECO:0000313" key="2">
    <source>
        <dbReference type="EMBL" id="CAK0868483.1"/>
    </source>
</evidence>
<keyword evidence="3" id="KW-1185">Reference proteome</keyword>
<feature type="compositionally biased region" description="Low complexity" evidence="1">
    <location>
        <begin position="37"/>
        <end position="69"/>
    </location>
</feature>
<comment type="caution">
    <text evidence="2">The sequence shown here is derived from an EMBL/GenBank/DDBJ whole genome shotgun (WGS) entry which is preliminary data.</text>
</comment>
<evidence type="ECO:0000256" key="1">
    <source>
        <dbReference type="SAM" id="MobiDB-lite"/>
    </source>
</evidence>